<dbReference type="SUPFAM" id="SSF52096">
    <property type="entry name" value="ClpP/crotonase"/>
    <property type="match status" value="1"/>
</dbReference>
<name>A0AAW0G682_9APHY</name>
<gene>
    <name evidence="3" type="ORF">QCA50_010260</name>
</gene>
<evidence type="ECO:0000313" key="3">
    <source>
        <dbReference type="EMBL" id="KAK7686660.1"/>
    </source>
</evidence>
<evidence type="ECO:0000256" key="1">
    <source>
        <dbReference type="ARBA" id="ARBA00005254"/>
    </source>
</evidence>
<organism evidence="3 4">
    <name type="scientific">Cerrena zonata</name>
    <dbReference type="NCBI Taxonomy" id="2478898"/>
    <lineage>
        <taxon>Eukaryota</taxon>
        <taxon>Fungi</taxon>
        <taxon>Dikarya</taxon>
        <taxon>Basidiomycota</taxon>
        <taxon>Agaricomycotina</taxon>
        <taxon>Agaricomycetes</taxon>
        <taxon>Polyporales</taxon>
        <taxon>Cerrenaceae</taxon>
        <taxon>Cerrena</taxon>
    </lineage>
</organism>
<dbReference type="GO" id="GO:0003824">
    <property type="term" value="F:catalytic activity"/>
    <property type="evidence" value="ECO:0007669"/>
    <property type="project" value="InterPro"/>
</dbReference>
<dbReference type="GO" id="GO:0005739">
    <property type="term" value="C:mitochondrion"/>
    <property type="evidence" value="ECO:0007669"/>
    <property type="project" value="TreeGrafter"/>
</dbReference>
<reference evidence="3 4" key="1">
    <citation type="submission" date="2022-09" db="EMBL/GenBank/DDBJ databases">
        <authorList>
            <person name="Palmer J.M."/>
        </authorList>
    </citation>
    <scope>NUCLEOTIDE SEQUENCE [LARGE SCALE GENOMIC DNA]</scope>
    <source>
        <strain evidence="3 4">DSM 7382</strain>
    </source>
</reference>
<protein>
    <submittedName>
        <fullName evidence="3">Uncharacterized protein</fullName>
    </submittedName>
</protein>
<keyword evidence="4" id="KW-1185">Reference proteome</keyword>
<dbReference type="PANTHER" id="PTHR11941:SF158">
    <property type="entry name" value="ENOYL-COA HYDRATASE (AFU_ORTHOLOGUE AFUA_2G10650)"/>
    <property type="match status" value="1"/>
</dbReference>
<dbReference type="EMBL" id="JASBNA010000016">
    <property type="protein sequence ID" value="KAK7686660.1"/>
    <property type="molecule type" value="Genomic_DNA"/>
</dbReference>
<comment type="caution">
    <text evidence="3">The sequence shown here is derived from an EMBL/GenBank/DDBJ whole genome shotgun (WGS) entry which is preliminary data.</text>
</comment>
<evidence type="ECO:0000256" key="2">
    <source>
        <dbReference type="RuleBase" id="RU003707"/>
    </source>
</evidence>
<dbReference type="InterPro" id="IPR018376">
    <property type="entry name" value="Enoyl-CoA_hyd/isom_CS"/>
</dbReference>
<dbReference type="CDD" id="cd06558">
    <property type="entry name" value="crotonase-like"/>
    <property type="match status" value="1"/>
</dbReference>
<dbReference type="GO" id="GO:0006635">
    <property type="term" value="P:fatty acid beta-oxidation"/>
    <property type="evidence" value="ECO:0007669"/>
    <property type="project" value="TreeGrafter"/>
</dbReference>
<dbReference type="Pfam" id="PF00378">
    <property type="entry name" value="ECH_1"/>
    <property type="match status" value="1"/>
</dbReference>
<accession>A0AAW0G682</accession>
<dbReference type="Proteomes" id="UP001385951">
    <property type="component" value="Unassembled WGS sequence"/>
</dbReference>
<dbReference type="InterPro" id="IPR001753">
    <property type="entry name" value="Enoyl-CoA_hydra/iso"/>
</dbReference>
<comment type="similarity">
    <text evidence="1 2">Belongs to the enoyl-CoA hydratase/isomerase family.</text>
</comment>
<evidence type="ECO:0000313" key="4">
    <source>
        <dbReference type="Proteomes" id="UP001385951"/>
    </source>
</evidence>
<proteinExistence type="inferred from homology"/>
<dbReference type="PROSITE" id="PS00166">
    <property type="entry name" value="ENOYL_COA_HYDRATASE"/>
    <property type="match status" value="1"/>
</dbReference>
<sequence length="290" mass="31537">MLYLPPPIGRLADYNPPPYSEEIQVVFPREHVMILAFNRPKALNAMTPTMADDIKRILDWFDEEPSLWVAIITGQGRVFCAGADLVAWNQRANAGVAESPETLINDVNGFGSISRRSSSPKPIIAAVNGGAYGGGVEIILNCDIVIASEDAVFALPEVKRGVVAIQGGMPRLVRIAGHQLASEMLLLGRTVSAQEAFSRFGFVNKVVPKNQVLATALEFAREINQNSPDSVQSTKRALILANQKTTLEDAVAAHVLSKESRRAQGGENIKEGLTAFVERRKPKWTNPAKL</sequence>
<dbReference type="AlphaFoldDB" id="A0AAW0G682"/>
<dbReference type="Gene3D" id="3.90.226.10">
    <property type="entry name" value="2-enoyl-CoA Hydratase, Chain A, domain 1"/>
    <property type="match status" value="1"/>
</dbReference>
<dbReference type="InterPro" id="IPR029045">
    <property type="entry name" value="ClpP/crotonase-like_dom_sf"/>
</dbReference>
<dbReference type="PANTHER" id="PTHR11941">
    <property type="entry name" value="ENOYL-COA HYDRATASE-RELATED"/>
    <property type="match status" value="1"/>
</dbReference>